<name>A0ABY7EYE1_MYAAR</name>
<organism evidence="1 2">
    <name type="scientific">Mya arenaria</name>
    <name type="common">Soft-shell clam</name>
    <dbReference type="NCBI Taxonomy" id="6604"/>
    <lineage>
        <taxon>Eukaryota</taxon>
        <taxon>Metazoa</taxon>
        <taxon>Spiralia</taxon>
        <taxon>Lophotrochozoa</taxon>
        <taxon>Mollusca</taxon>
        <taxon>Bivalvia</taxon>
        <taxon>Autobranchia</taxon>
        <taxon>Heteroconchia</taxon>
        <taxon>Euheterodonta</taxon>
        <taxon>Imparidentia</taxon>
        <taxon>Neoheterodontei</taxon>
        <taxon>Myida</taxon>
        <taxon>Myoidea</taxon>
        <taxon>Myidae</taxon>
        <taxon>Mya</taxon>
    </lineage>
</organism>
<dbReference type="EMBL" id="CP111019">
    <property type="protein sequence ID" value="WAR12176.1"/>
    <property type="molecule type" value="Genomic_DNA"/>
</dbReference>
<protein>
    <submittedName>
        <fullName evidence="1">Uncharacterized protein</fullName>
    </submittedName>
</protein>
<keyword evidence="2" id="KW-1185">Reference proteome</keyword>
<evidence type="ECO:0000313" key="1">
    <source>
        <dbReference type="EMBL" id="WAR12176.1"/>
    </source>
</evidence>
<dbReference type="Proteomes" id="UP001164746">
    <property type="component" value="Chromosome 8"/>
</dbReference>
<evidence type="ECO:0000313" key="2">
    <source>
        <dbReference type="Proteomes" id="UP001164746"/>
    </source>
</evidence>
<reference evidence="1" key="1">
    <citation type="submission" date="2022-11" db="EMBL/GenBank/DDBJ databases">
        <title>Centuries of genome instability and evolution in soft-shell clam transmissible cancer (bioRxiv).</title>
        <authorList>
            <person name="Hart S.F.M."/>
            <person name="Yonemitsu M.A."/>
            <person name="Giersch R.M."/>
            <person name="Beal B.F."/>
            <person name="Arriagada G."/>
            <person name="Davis B.W."/>
            <person name="Ostrander E.A."/>
            <person name="Goff S.P."/>
            <person name="Metzger M.J."/>
        </authorList>
    </citation>
    <scope>NUCLEOTIDE SEQUENCE</scope>
    <source>
        <strain evidence="1">MELC-2E11</strain>
        <tissue evidence="1">Siphon/mantle</tissue>
    </source>
</reference>
<proteinExistence type="predicted"/>
<sequence length="174" mass="20605">MYEAIVKAIILSSNQCLPQSKFNRHAKPYWTPEVKKSYSLQREARRVWVLEGQPRGWHNESYAKYKRCKKIFVTTQKTAIENVEKFFNSQLIKAAECDSRLFWSLIKSRKNKRPSACTHLFYKNTSVREPGDILKVFTNYFRDVYSPLQCEHFDNDFKKLVEEKGQTKLNALIQ</sequence>
<gene>
    <name evidence="1" type="ORF">MAR_026356</name>
</gene>
<accession>A0ABY7EYE1</accession>